<keyword evidence="2" id="KW-0677">Repeat</keyword>
<dbReference type="SUPFAM" id="SSF49899">
    <property type="entry name" value="Concanavalin A-like lectins/glucanases"/>
    <property type="match status" value="1"/>
</dbReference>
<dbReference type="OrthoDB" id="5795596at2759"/>
<reference evidence="5 6" key="1">
    <citation type="submission" date="2020-02" db="EMBL/GenBank/DDBJ databases">
        <authorList>
            <person name="Ferguson B K."/>
        </authorList>
    </citation>
    <scope>NUCLEOTIDE SEQUENCE [LARGE SCALE GENOMIC DNA]</scope>
</reference>
<dbReference type="InterPro" id="IPR044156">
    <property type="entry name" value="Galectin-like"/>
</dbReference>
<dbReference type="CDD" id="cd00070">
    <property type="entry name" value="GLECT"/>
    <property type="match status" value="1"/>
</dbReference>
<keyword evidence="1 3" id="KW-0430">Lectin</keyword>
<dbReference type="PANTHER" id="PTHR11346:SF32">
    <property type="entry name" value="GALECTIN-4"/>
    <property type="match status" value="1"/>
</dbReference>
<accession>A0A6H5IA26</accession>
<evidence type="ECO:0000313" key="6">
    <source>
        <dbReference type="Proteomes" id="UP000479190"/>
    </source>
</evidence>
<dbReference type="PANTHER" id="PTHR11346">
    <property type="entry name" value="GALECTIN"/>
    <property type="match status" value="1"/>
</dbReference>
<keyword evidence="6" id="KW-1185">Reference proteome</keyword>
<evidence type="ECO:0000256" key="3">
    <source>
        <dbReference type="RuleBase" id="RU102079"/>
    </source>
</evidence>
<dbReference type="SMART" id="SM00276">
    <property type="entry name" value="GLECT"/>
    <property type="match status" value="1"/>
</dbReference>
<dbReference type="Gene3D" id="2.60.120.200">
    <property type="match status" value="1"/>
</dbReference>
<name>A0A6H5IA26_9HYME</name>
<dbReference type="SMART" id="SM00908">
    <property type="entry name" value="Gal-bind_lectin"/>
    <property type="match status" value="1"/>
</dbReference>
<dbReference type="InterPro" id="IPR001079">
    <property type="entry name" value="Galectin_CRD"/>
</dbReference>
<gene>
    <name evidence="5" type="ORF">TBRA_LOCUS3928</name>
</gene>
<evidence type="ECO:0000256" key="2">
    <source>
        <dbReference type="ARBA" id="ARBA00022737"/>
    </source>
</evidence>
<dbReference type="Pfam" id="PF00337">
    <property type="entry name" value="Gal-bind_lectin"/>
    <property type="match status" value="1"/>
</dbReference>
<sequence length="144" mass="16655">MSREWLRAVVARRNEALKNFQFNDDDATPVNVSTLFKLNNLTPTSAIIVIGYIPIDATRFSINLKCRTSGNIALHFNPRLDRGYVVRNTKLKGYWQDEETCSPISSRGYIFRRNSYFHVTIFCTLNEFQVITLCFGELVEIRPN</sequence>
<dbReference type="PROSITE" id="PS51304">
    <property type="entry name" value="GALECTIN"/>
    <property type="match status" value="1"/>
</dbReference>
<dbReference type="GO" id="GO:0030246">
    <property type="term" value="F:carbohydrate binding"/>
    <property type="evidence" value="ECO:0007669"/>
    <property type="project" value="UniProtKB-UniRule"/>
</dbReference>
<dbReference type="InterPro" id="IPR013320">
    <property type="entry name" value="ConA-like_dom_sf"/>
</dbReference>
<protein>
    <recommendedName>
        <fullName evidence="3">Galectin</fullName>
    </recommendedName>
</protein>
<evidence type="ECO:0000259" key="4">
    <source>
        <dbReference type="PROSITE" id="PS51304"/>
    </source>
</evidence>
<evidence type="ECO:0000313" key="5">
    <source>
        <dbReference type="EMBL" id="CAB0031974.1"/>
    </source>
</evidence>
<feature type="domain" description="Galectin" evidence="4">
    <location>
        <begin position="33"/>
        <end position="144"/>
    </location>
</feature>
<evidence type="ECO:0000256" key="1">
    <source>
        <dbReference type="ARBA" id="ARBA00022734"/>
    </source>
</evidence>
<proteinExistence type="predicted"/>
<organism evidence="5 6">
    <name type="scientific">Trichogramma brassicae</name>
    <dbReference type="NCBI Taxonomy" id="86971"/>
    <lineage>
        <taxon>Eukaryota</taxon>
        <taxon>Metazoa</taxon>
        <taxon>Ecdysozoa</taxon>
        <taxon>Arthropoda</taxon>
        <taxon>Hexapoda</taxon>
        <taxon>Insecta</taxon>
        <taxon>Pterygota</taxon>
        <taxon>Neoptera</taxon>
        <taxon>Endopterygota</taxon>
        <taxon>Hymenoptera</taxon>
        <taxon>Apocrita</taxon>
        <taxon>Proctotrupomorpha</taxon>
        <taxon>Chalcidoidea</taxon>
        <taxon>Trichogrammatidae</taxon>
        <taxon>Trichogramma</taxon>
    </lineage>
</organism>
<dbReference type="EMBL" id="CADCXV010000661">
    <property type="protein sequence ID" value="CAB0031974.1"/>
    <property type="molecule type" value="Genomic_DNA"/>
</dbReference>
<dbReference type="AlphaFoldDB" id="A0A6H5IA26"/>
<dbReference type="Proteomes" id="UP000479190">
    <property type="component" value="Unassembled WGS sequence"/>
</dbReference>